<proteinExistence type="inferred from homology"/>
<evidence type="ECO:0000313" key="8">
    <source>
        <dbReference type="Proteomes" id="UP000077755"/>
    </source>
</evidence>
<evidence type="ECO:0000256" key="1">
    <source>
        <dbReference type="ARBA" id="ARBA00004167"/>
    </source>
</evidence>
<dbReference type="Proteomes" id="UP000077755">
    <property type="component" value="Chromosome 9"/>
</dbReference>
<comment type="subcellular location">
    <subcellularLocation>
        <location evidence="1">Membrane</location>
        <topology evidence="1">Single-pass membrane protein</topology>
    </subcellularLocation>
</comment>
<accession>A0AAF0XWH5</accession>
<evidence type="ECO:0000256" key="6">
    <source>
        <dbReference type="SAM" id="Phobius"/>
    </source>
</evidence>
<dbReference type="Pfam" id="PF05633">
    <property type="entry name" value="ROH1-like"/>
    <property type="match status" value="1"/>
</dbReference>
<gene>
    <name evidence="7" type="ORF">DCAR_0933640</name>
</gene>
<keyword evidence="3 6" id="KW-1133">Transmembrane helix</keyword>
<keyword evidence="4 6" id="KW-0472">Membrane</keyword>
<organism evidence="7 8">
    <name type="scientific">Daucus carota subsp. sativus</name>
    <name type="common">Carrot</name>
    <dbReference type="NCBI Taxonomy" id="79200"/>
    <lineage>
        <taxon>Eukaryota</taxon>
        <taxon>Viridiplantae</taxon>
        <taxon>Streptophyta</taxon>
        <taxon>Embryophyta</taxon>
        <taxon>Tracheophyta</taxon>
        <taxon>Spermatophyta</taxon>
        <taxon>Magnoliopsida</taxon>
        <taxon>eudicotyledons</taxon>
        <taxon>Gunneridae</taxon>
        <taxon>Pentapetalae</taxon>
        <taxon>asterids</taxon>
        <taxon>campanulids</taxon>
        <taxon>Apiales</taxon>
        <taxon>Apiaceae</taxon>
        <taxon>Apioideae</taxon>
        <taxon>Scandiceae</taxon>
        <taxon>Daucinae</taxon>
        <taxon>Daucus</taxon>
        <taxon>Daucus sect. Daucus</taxon>
    </lineage>
</organism>
<name>A0AAF0XWH5_DAUCS</name>
<feature type="transmembrane region" description="Helical" evidence="6">
    <location>
        <begin position="242"/>
        <end position="264"/>
    </location>
</feature>
<sequence>MPDIRGLPRPFAAFRRSILGVVQDQVHSIETNHESVTQNVECESFQKQVSERFTELLATHPAEYEFLSLTWVSKLLDAFVDCQEEFKGILCNNKAHLVKPPVEKMVSDYFERSIKALDICNATRDGIEKIRLWQKHLDVVLSAFGSRERMITEGSFRRARKALMDLALVMLEDKDSGCSFSQRNRSFGRKIKGKDLHSCPSGHSKSLSWSVSHSWSATKQLQLMATSLAPPRPNEIAATNGLAIPVFTMSFVLMLVLWALVAALPCQDRSLQTHFSIPRQFTWYTPFNLLHSQIMDESKREDRRNSVGLLKEISQLENSVRHVTDLVDYASFPLTDEQKEEAKQGVEELKVICEICKNGMDPLDRQLREVFRKIMSCRAEGLELLGRTN</sequence>
<reference evidence="7" key="2">
    <citation type="submission" date="2022-03" db="EMBL/GenBank/DDBJ databases">
        <title>Draft title - Genomic analysis of global carrot germplasm unveils the trajectory of domestication and the origin of high carotenoid orange carrot.</title>
        <authorList>
            <person name="Iorizzo M."/>
            <person name="Ellison S."/>
            <person name="Senalik D."/>
            <person name="Macko-Podgorni A."/>
            <person name="Grzebelus D."/>
            <person name="Bostan H."/>
            <person name="Rolling W."/>
            <person name="Curaba J."/>
            <person name="Simon P."/>
        </authorList>
    </citation>
    <scope>NUCLEOTIDE SEQUENCE</scope>
    <source>
        <tissue evidence="7">Leaf</tissue>
    </source>
</reference>
<dbReference type="InterPro" id="IPR008511">
    <property type="entry name" value="ROH1-like"/>
</dbReference>
<dbReference type="PANTHER" id="PTHR31509">
    <property type="entry name" value="BPS1-LIKE PROTEIN"/>
    <property type="match status" value="1"/>
</dbReference>
<reference evidence="7" key="1">
    <citation type="journal article" date="2016" name="Nat. Genet.">
        <title>A high-quality carrot genome assembly provides new insights into carotenoid accumulation and asterid genome evolution.</title>
        <authorList>
            <person name="Iorizzo M."/>
            <person name="Ellison S."/>
            <person name="Senalik D."/>
            <person name="Zeng P."/>
            <person name="Satapoomin P."/>
            <person name="Huang J."/>
            <person name="Bowman M."/>
            <person name="Iovene M."/>
            <person name="Sanseverino W."/>
            <person name="Cavagnaro P."/>
            <person name="Yildiz M."/>
            <person name="Macko-Podgorni A."/>
            <person name="Moranska E."/>
            <person name="Grzebelus E."/>
            <person name="Grzebelus D."/>
            <person name="Ashrafi H."/>
            <person name="Zheng Z."/>
            <person name="Cheng S."/>
            <person name="Spooner D."/>
            <person name="Van Deynze A."/>
            <person name="Simon P."/>
        </authorList>
    </citation>
    <scope>NUCLEOTIDE SEQUENCE</scope>
    <source>
        <tissue evidence="7">Leaf</tissue>
    </source>
</reference>
<comment type="similarity">
    <text evidence="5">Belongs to the ROH1 family.</text>
</comment>
<keyword evidence="2 6" id="KW-0812">Transmembrane</keyword>
<evidence type="ECO:0008006" key="9">
    <source>
        <dbReference type="Google" id="ProtNLM"/>
    </source>
</evidence>
<evidence type="ECO:0000256" key="3">
    <source>
        <dbReference type="ARBA" id="ARBA00022989"/>
    </source>
</evidence>
<dbReference type="KEGG" id="dcr:108200639"/>
<dbReference type="GO" id="GO:0016020">
    <property type="term" value="C:membrane"/>
    <property type="evidence" value="ECO:0007669"/>
    <property type="project" value="UniProtKB-SubCell"/>
</dbReference>
<evidence type="ECO:0000256" key="5">
    <source>
        <dbReference type="ARBA" id="ARBA00035114"/>
    </source>
</evidence>
<dbReference type="AlphaFoldDB" id="A0AAF0XWH5"/>
<protein>
    <recommendedName>
        <fullName evidence="9">BYPASS-related protein</fullName>
    </recommendedName>
</protein>
<keyword evidence="8" id="KW-1185">Reference proteome</keyword>
<evidence type="ECO:0000256" key="2">
    <source>
        <dbReference type="ARBA" id="ARBA00022692"/>
    </source>
</evidence>
<evidence type="ECO:0000313" key="7">
    <source>
        <dbReference type="EMBL" id="WOH14124.1"/>
    </source>
</evidence>
<evidence type="ECO:0000256" key="4">
    <source>
        <dbReference type="ARBA" id="ARBA00023136"/>
    </source>
</evidence>
<dbReference type="EMBL" id="CP093351">
    <property type="protein sequence ID" value="WOH14124.1"/>
    <property type="molecule type" value="Genomic_DNA"/>
</dbReference>